<evidence type="ECO:0000313" key="3">
    <source>
        <dbReference type="Proteomes" id="UP000552864"/>
    </source>
</evidence>
<protein>
    <recommendedName>
        <fullName evidence="1">Thiamine pyrophosphate enzyme N-terminal TPP-binding domain-containing protein</fullName>
    </recommendedName>
</protein>
<comment type="caution">
    <text evidence="2">The sequence shown here is derived from an EMBL/GenBank/DDBJ whole genome shotgun (WGS) entry which is preliminary data.</text>
</comment>
<gene>
    <name evidence="2" type="ORF">HGH91_09955</name>
</gene>
<evidence type="ECO:0000259" key="1">
    <source>
        <dbReference type="Pfam" id="PF02776"/>
    </source>
</evidence>
<dbReference type="Gene3D" id="3.40.50.970">
    <property type="match status" value="1"/>
</dbReference>
<dbReference type="InterPro" id="IPR029061">
    <property type="entry name" value="THDP-binding"/>
</dbReference>
<dbReference type="AlphaFoldDB" id="A0A847SAW1"/>
<feature type="domain" description="Thiamine pyrophosphate enzyme N-terminal TPP-binding" evidence="1">
    <location>
        <begin position="4"/>
        <end position="96"/>
    </location>
</feature>
<organism evidence="2 3">
    <name type="scientific">Chitinophaga eiseniae</name>
    <dbReference type="NCBI Taxonomy" id="634771"/>
    <lineage>
        <taxon>Bacteria</taxon>
        <taxon>Pseudomonadati</taxon>
        <taxon>Bacteroidota</taxon>
        <taxon>Chitinophagia</taxon>
        <taxon>Chitinophagales</taxon>
        <taxon>Chitinophagaceae</taxon>
        <taxon>Chitinophaga</taxon>
    </lineage>
</organism>
<evidence type="ECO:0000313" key="2">
    <source>
        <dbReference type="EMBL" id="NLR78951.1"/>
    </source>
</evidence>
<dbReference type="SUPFAM" id="SSF52518">
    <property type="entry name" value="Thiamin diphosphate-binding fold (THDP-binding)"/>
    <property type="match status" value="1"/>
</dbReference>
<dbReference type="GO" id="GO:0030976">
    <property type="term" value="F:thiamine pyrophosphate binding"/>
    <property type="evidence" value="ECO:0007669"/>
    <property type="project" value="InterPro"/>
</dbReference>
<dbReference type="InterPro" id="IPR012001">
    <property type="entry name" value="Thiamin_PyroP_enz_TPP-bd_dom"/>
</dbReference>
<dbReference type="EMBL" id="JABAHZ010000002">
    <property type="protein sequence ID" value="NLR78951.1"/>
    <property type="molecule type" value="Genomic_DNA"/>
</dbReference>
<proteinExistence type="predicted"/>
<dbReference type="Proteomes" id="UP000552864">
    <property type="component" value="Unassembled WGS sequence"/>
</dbReference>
<dbReference type="Pfam" id="PF02776">
    <property type="entry name" value="TPP_enzyme_N"/>
    <property type="match status" value="1"/>
</dbReference>
<dbReference type="PANTHER" id="PTHR42981:SF2">
    <property type="entry name" value="PYRUVATE DEHYDROGENASE [UBIQUINONE]"/>
    <property type="match status" value="1"/>
</dbReference>
<dbReference type="PANTHER" id="PTHR42981">
    <property type="entry name" value="PYRUVATE DEHYDROGENASE [UBIQUINONE]"/>
    <property type="match status" value="1"/>
</dbReference>
<keyword evidence="3" id="KW-1185">Reference proteome</keyword>
<name>A0A847SAW1_9BACT</name>
<accession>A0A847SAW1</accession>
<sequence length="109" mass="11319">MAKNVADQLVDMLANAGIKRIYAVTGDSLNHINDAVRRDGRIQWIHVRHEEVGAYAASAEAQLNGLACCAGSSGPGHVHLINGLYDAHRSGAPVVAGNGETGNGSCRAS</sequence>
<reference evidence="2 3" key="1">
    <citation type="submission" date="2020-04" db="EMBL/GenBank/DDBJ databases">
        <authorList>
            <person name="Yin C."/>
        </authorList>
    </citation>
    <scope>NUCLEOTIDE SEQUENCE [LARGE SCALE GENOMIC DNA]</scope>
    <source>
        <strain evidence="2 3">Ak56</strain>
    </source>
</reference>
<dbReference type="InterPro" id="IPR047211">
    <property type="entry name" value="POXB-like"/>
</dbReference>